<dbReference type="PANTHER" id="PTHR35807">
    <property type="entry name" value="TRANSCRIPTIONAL REGULATOR REDD-RELATED"/>
    <property type="match status" value="1"/>
</dbReference>
<evidence type="ECO:0000256" key="6">
    <source>
        <dbReference type="PROSITE-ProRule" id="PRU01091"/>
    </source>
</evidence>
<dbReference type="EMBL" id="JBHSIS010000002">
    <property type="protein sequence ID" value="MFC4852648.1"/>
    <property type="molecule type" value="Genomic_DNA"/>
</dbReference>
<keyword evidence="2" id="KW-0805">Transcription regulation</keyword>
<dbReference type="RefSeq" id="WP_378054548.1">
    <property type="nucleotide sequence ID" value="NZ_JBHSIS010000002.1"/>
</dbReference>
<dbReference type="PRINTS" id="PR00364">
    <property type="entry name" value="DISEASERSIST"/>
</dbReference>
<evidence type="ECO:0000256" key="2">
    <source>
        <dbReference type="ARBA" id="ARBA00023015"/>
    </source>
</evidence>
<dbReference type="InterPro" id="IPR005158">
    <property type="entry name" value="BTAD"/>
</dbReference>
<evidence type="ECO:0000313" key="9">
    <source>
        <dbReference type="Proteomes" id="UP001595859"/>
    </source>
</evidence>
<dbReference type="SMART" id="SM00862">
    <property type="entry name" value="Trans_reg_C"/>
    <property type="match status" value="1"/>
</dbReference>
<dbReference type="SMART" id="SM01043">
    <property type="entry name" value="BTAD"/>
    <property type="match status" value="1"/>
</dbReference>
<organism evidence="8 9">
    <name type="scientific">Actinophytocola glycyrrhizae</name>
    <dbReference type="NCBI Taxonomy" id="2044873"/>
    <lineage>
        <taxon>Bacteria</taxon>
        <taxon>Bacillati</taxon>
        <taxon>Actinomycetota</taxon>
        <taxon>Actinomycetes</taxon>
        <taxon>Pseudonocardiales</taxon>
        <taxon>Pseudonocardiaceae</taxon>
    </lineage>
</organism>
<dbReference type="Gene3D" id="1.25.40.10">
    <property type="entry name" value="Tetratricopeptide repeat domain"/>
    <property type="match status" value="3"/>
</dbReference>
<feature type="DNA-binding region" description="OmpR/PhoB-type" evidence="6">
    <location>
        <begin position="1"/>
        <end position="90"/>
    </location>
</feature>
<name>A0ABV9RVN7_9PSEU</name>
<dbReference type="SMART" id="SM00028">
    <property type="entry name" value="TPR"/>
    <property type="match status" value="7"/>
</dbReference>
<keyword evidence="4" id="KW-0804">Transcription</keyword>
<evidence type="ECO:0000256" key="5">
    <source>
        <dbReference type="PROSITE-ProRule" id="PRU00339"/>
    </source>
</evidence>
<dbReference type="SUPFAM" id="SSF52540">
    <property type="entry name" value="P-loop containing nucleoside triphosphate hydrolases"/>
    <property type="match status" value="1"/>
</dbReference>
<dbReference type="Gene3D" id="1.10.10.10">
    <property type="entry name" value="Winged helix-like DNA-binding domain superfamily/Winged helix DNA-binding domain"/>
    <property type="match status" value="1"/>
</dbReference>
<evidence type="ECO:0000256" key="3">
    <source>
        <dbReference type="ARBA" id="ARBA00023125"/>
    </source>
</evidence>
<comment type="caution">
    <text evidence="8">The sequence shown here is derived from an EMBL/GenBank/DDBJ whole genome shotgun (WGS) entry which is preliminary data.</text>
</comment>
<reference evidence="9" key="1">
    <citation type="journal article" date="2019" name="Int. J. Syst. Evol. Microbiol.">
        <title>The Global Catalogue of Microorganisms (GCM) 10K type strain sequencing project: providing services to taxonomists for standard genome sequencing and annotation.</title>
        <authorList>
            <consortium name="The Broad Institute Genomics Platform"/>
            <consortium name="The Broad Institute Genome Sequencing Center for Infectious Disease"/>
            <person name="Wu L."/>
            <person name="Ma J."/>
        </authorList>
    </citation>
    <scope>NUCLEOTIDE SEQUENCE [LARGE SCALE GENOMIC DNA]</scope>
    <source>
        <strain evidence="9">ZS-22-S1</strain>
    </source>
</reference>
<dbReference type="SUPFAM" id="SSF46894">
    <property type="entry name" value="C-terminal effector domain of the bipartite response regulators"/>
    <property type="match status" value="1"/>
</dbReference>
<dbReference type="Pfam" id="PF03704">
    <property type="entry name" value="BTAD"/>
    <property type="match status" value="1"/>
</dbReference>
<feature type="repeat" description="TPR" evidence="5">
    <location>
        <begin position="774"/>
        <end position="807"/>
    </location>
</feature>
<feature type="domain" description="OmpR/PhoB-type" evidence="7">
    <location>
        <begin position="1"/>
        <end position="90"/>
    </location>
</feature>
<protein>
    <submittedName>
        <fullName evidence="8">BTAD domain-containing putative transcriptional regulator</fullName>
    </submittedName>
</protein>
<dbReference type="PROSITE" id="PS50005">
    <property type="entry name" value="TPR"/>
    <property type="match status" value="1"/>
</dbReference>
<dbReference type="InterPro" id="IPR019734">
    <property type="entry name" value="TPR_rpt"/>
</dbReference>
<evidence type="ECO:0000313" key="8">
    <source>
        <dbReference type="EMBL" id="MFC4852648.1"/>
    </source>
</evidence>
<keyword evidence="9" id="KW-1185">Reference proteome</keyword>
<keyword evidence="5" id="KW-0802">TPR repeat</keyword>
<accession>A0ABV9RVN7</accession>
<dbReference type="PANTHER" id="PTHR35807:SF1">
    <property type="entry name" value="TRANSCRIPTIONAL REGULATOR REDD"/>
    <property type="match status" value="1"/>
</dbReference>
<dbReference type="Gene3D" id="3.40.50.300">
    <property type="entry name" value="P-loop containing nucleotide triphosphate hydrolases"/>
    <property type="match status" value="1"/>
</dbReference>
<dbReference type="InterPro" id="IPR036388">
    <property type="entry name" value="WH-like_DNA-bd_sf"/>
</dbReference>
<dbReference type="InterPro" id="IPR051677">
    <property type="entry name" value="AfsR-DnrI-RedD_regulator"/>
</dbReference>
<evidence type="ECO:0000256" key="4">
    <source>
        <dbReference type="ARBA" id="ARBA00023163"/>
    </source>
</evidence>
<dbReference type="CDD" id="cd15831">
    <property type="entry name" value="BTAD"/>
    <property type="match status" value="1"/>
</dbReference>
<dbReference type="Proteomes" id="UP001595859">
    <property type="component" value="Unassembled WGS sequence"/>
</dbReference>
<proteinExistence type="inferred from homology"/>
<evidence type="ECO:0000256" key="1">
    <source>
        <dbReference type="ARBA" id="ARBA00005820"/>
    </source>
</evidence>
<comment type="similarity">
    <text evidence="1">Belongs to the AfsR/DnrI/RedD regulatory family.</text>
</comment>
<dbReference type="InterPro" id="IPR027417">
    <property type="entry name" value="P-loop_NTPase"/>
</dbReference>
<dbReference type="InterPro" id="IPR016032">
    <property type="entry name" value="Sig_transdc_resp-reg_C-effctor"/>
</dbReference>
<keyword evidence="3 6" id="KW-0238">DNA-binding</keyword>
<sequence length="988" mass="106891">MEFRVLGPVAVRLGEQVQVVTGRLQRTLLGVLLSRVNQPVPVDALTDALWGGNPDPRAAQKLQLHVHRVRALLDDPDRLSFGNSGYRLRAAPEEIDAERFRVLADEAANLEPHRAVKALRAALGLWQGVPFAGVDVPALNDWARQLTERRLTACEALYQAELACGLHEAVIDELTELTAEHPLRERLHGLLMTALYRAGRQSDALAVYRRARDIMVAELGLEPGPELRELHQRVLGGDLREPVAAVHGDLPAQLPADVRGFTGRDAELSELDGMLATEPPMVIAAVAGTPGVGKTALAVHWAHRVRDRFPDGQLYVDLRGYGPDEPLSAADALAGFLRALGLDGAAIPDDLAERAARFRSLVDQRRLLVLLDNARSVDQVRPLLPGSATGFTLVTSRDSLAGLVAREGAHRIGLNRLPIADAVRLLHGLLGARAEAEPAAVGTLVERCARLPLTLRIAAELVRSRPGRAIGELAGELASQQDTLDLLDIDGDPYTAVRAVFSWSYRRLDPAAARVFRLLGVHPGHDVDVTAVAAMTGTGRQETRRALAALVRAHLVDQAPGGRYRPHDLLRVYAAELAEADDTAAPLTRLLDHYLATACAAMDVIAPHERARRPVVTAAATRTFDDYQAAFGWLDTERANLFAATLHAAPAYVVGMSDALWRYLHLGGYDDDALTLHTRALVAAESLGDAAMEANARRTLANATFRAGHVPPALAHLQRARELYQQVGDRSLEAAAWNNIGIMHWRQGDLAKAIGCFRHTERLYTEIGGTGLRAPAMNNLARLLCMLGQYDEAYEQFERGLENARASGNRASVTSALCGLARVHLATANHSEALGRATTALTTAQDTGYRVLAGTATRLIGAAHRGLGEHETAVRHLDAAIRIARMVGEPDDLMAALNERAAAHVDAGEWDAALGLHREVLATEDGNRDELAHALAGIGDVHAALGDDDAARERWRRAAAIYREMGMPQADDMAVRLLTTRPRPARSV</sequence>
<dbReference type="PROSITE" id="PS51755">
    <property type="entry name" value="OMPR_PHOB"/>
    <property type="match status" value="1"/>
</dbReference>
<dbReference type="SUPFAM" id="SSF48452">
    <property type="entry name" value="TPR-like"/>
    <property type="match status" value="3"/>
</dbReference>
<dbReference type="InterPro" id="IPR011990">
    <property type="entry name" value="TPR-like_helical_dom_sf"/>
</dbReference>
<evidence type="ECO:0000259" key="7">
    <source>
        <dbReference type="PROSITE" id="PS51755"/>
    </source>
</evidence>
<dbReference type="InterPro" id="IPR001867">
    <property type="entry name" value="OmpR/PhoB-type_DNA-bd"/>
</dbReference>
<dbReference type="Pfam" id="PF13424">
    <property type="entry name" value="TPR_12"/>
    <property type="match status" value="2"/>
</dbReference>
<gene>
    <name evidence="8" type="ORF">ACFPCV_03965</name>
</gene>